<evidence type="ECO:0000313" key="2">
    <source>
        <dbReference type="Proteomes" id="UP000236333"/>
    </source>
</evidence>
<protein>
    <submittedName>
        <fullName evidence="1">Uncharacterized protein</fullName>
    </submittedName>
</protein>
<dbReference type="EMBL" id="PGGS01000239">
    <property type="protein sequence ID" value="PNH06398.1"/>
    <property type="molecule type" value="Genomic_DNA"/>
</dbReference>
<feature type="non-terminal residue" evidence="1">
    <location>
        <position position="74"/>
    </location>
</feature>
<organism evidence="1 2">
    <name type="scientific">Tetrabaena socialis</name>
    <dbReference type="NCBI Taxonomy" id="47790"/>
    <lineage>
        <taxon>Eukaryota</taxon>
        <taxon>Viridiplantae</taxon>
        <taxon>Chlorophyta</taxon>
        <taxon>core chlorophytes</taxon>
        <taxon>Chlorophyceae</taxon>
        <taxon>CS clade</taxon>
        <taxon>Chlamydomonadales</taxon>
        <taxon>Tetrabaenaceae</taxon>
        <taxon>Tetrabaena</taxon>
    </lineage>
</organism>
<name>A0A2J8A1M7_9CHLO</name>
<proteinExistence type="predicted"/>
<dbReference type="AlphaFoldDB" id="A0A2J8A1M7"/>
<keyword evidence="2" id="KW-1185">Reference proteome</keyword>
<sequence length="74" mass="7858">MGQAPARFGADKDRALAVSFSPMACGTRSAGGLSVVVWAGEVRTMLRLKPMYCGCCCLSYTQYTPSGFSPSRLS</sequence>
<accession>A0A2J8A1M7</accession>
<dbReference type="Proteomes" id="UP000236333">
    <property type="component" value="Unassembled WGS sequence"/>
</dbReference>
<gene>
    <name evidence="1" type="ORF">TSOC_007235</name>
</gene>
<evidence type="ECO:0000313" key="1">
    <source>
        <dbReference type="EMBL" id="PNH06398.1"/>
    </source>
</evidence>
<reference evidence="1 2" key="1">
    <citation type="journal article" date="2017" name="Mol. Biol. Evol.">
        <title>The 4-celled Tetrabaena socialis nuclear genome reveals the essential components for genetic control of cell number at the origin of multicellularity in the volvocine lineage.</title>
        <authorList>
            <person name="Featherston J."/>
            <person name="Arakaki Y."/>
            <person name="Hanschen E.R."/>
            <person name="Ferris P.J."/>
            <person name="Michod R.E."/>
            <person name="Olson B.J.S.C."/>
            <person name="Nozaki H."/>
            <person name="Durand P.M."/>
        </authorList>
    </citation>
    <scope>NUCLEOTIDE SEQUENCE [LARGE SCALE GENOMIC DNA]</scope>
    <source>
        <strain evidence="1 2">NIES-571</strain>
    </source>
</reference>
<comment type="caution">
    <text evidence="1">The sequence shown here is derived from an EMBL/GenBank/DDBJ whole genome shotgun (WGS) entry which is preliminary data.</text>
</comment>